<reference evidence="10" key="1">
    <citation type="journal article" date="2023" name="Mol. Phylogenet. Evol.">
        <title>Genome-scale phylogeny and comparative genomics of the fungal order Sordariales.</title>
        <authorList>
            <person name="Hensen N."/>
            <person name="Bonometti L."/>
            <person name="Westerberg I."/>
            <person name="Brannstrom I.O."/>
            <person name="Guillou S."/>
            <person name="Cros-Aarteil S."/>
            <person name="Calhoun S."/>
            <person name="Haridas S."/>
            <person name="Kuo A."/>
            <person name="Mondo S."/>
            <person name="Pangilinan J."/>
            <person name="Riley R."/>
            <person name="LaButti K."/>
            <person name="Andreopoulos B."/>
            <person name="Lipzen A."/>
            <person name="Chen C."/>
            <person name="Yan M."/>
            <person name="Daum C."/>
            <person name="Ng V."/>
            <person name="Clum A."/>
            <person name="Steindorff A."/>
            <person name="Ohm R.A."/>
            <person name="Martin F."/>
            <person name="Silar P."/>
            <person name="Natvig D.O."/>
            <person name="Lalanne C."/>
            <person name="Gautier V."/>
            <person name="Ament-Velasquez S.L."/>
            <person name="Kruys A."/>
            <person name="Hutchinson M.I."/>
            <person name="Powell A.J."/>
            <person name="Barry K."/>
            <person name="Miller A.N."/>
            <person name="Grigoriev I.V."/>
            <person name="Debuchy R."/>
            <person name="Gladieux P."/>
            <person name="Hiltunen Thoren M."/>
            <person name="Johannesson H."/>
        </authorList>
    </citation>
    <scope>NUCLEOTIDE SEQUENCE</scope>
    <source>
        <strain evidence="10">CBS 757.83</strain>
    </source>
</reference>
<dbReference type="GO" id="GO:0015031">
    <property type="term" value="P:protein transport"/>
    <property type="evidence" value="ECO:0007669"/>
    <property type="project" value="UniProtKB-KW"/>
</dbReference>
<feature type="coiled-coil region" evidence="7">
    <location>
        <begin position="111"/>
        <end position="167"/>
    </location>
</feature>
<feature type="compositionally biased region" description="Polar residues" evidence="8">
    <location>
        <begin position="9"/>
        <end position="37"/>
    </location>
</feature>
<dbReference type="GO" id="GO:0012507">
    <property type="term" value="C:ER to Golgi transport vesicle membrane"/>
    <property type="evidence" value="ECO:0007669"/>
    <property type="project" value="TreeGrafter"/>
</dbReference>
<evidence type="ECO:0000256" key="9">
    <source>
        <dbReference type="SAM" id="Phobius"/>
    </source>
</evidence>
<evidence type="ECO:0000256" key="8">
    <source>
        <dbReference type="SAM" id="MobiDB-lite"/>
    </source>
</evidence>
<keyword evidence="2" id="KW-0813">Transport</keyword>
<protein>
    <submittedName>
        <fullName evidence="10">V-snare-domain-containing protein</fullName>
    </submittedName>
</protein>
<dbReference type="Gene3D" id="1.20.5.110">
    <property type="match status" value="1"/>
</dbReference>
<evidence type="ECO:0000256" key="1">
    <source>
        <dbReference type="ARBA" id="ARBA00004211"/>
    </source>
</evidence>
<accession>A0AAN6SZ45</accession>
<keyword evidence="6 9" id="KW-0472">Membrane</keyword>
<evidence type="ECO:0000256" key="6">
    <source>
        <dbReference type="ARBA" id="ARBA00023136"/>
    </source>
</evidence>
<dbReference type="GO" id="GO:0006906">
    <property type="term" value="P:vesicle fusion"/>
    <property type="evidence" value="ECO:0007669"/>
    <property type="project" value="TreeGrafter"/>
</dbReference>
<reference evidence="10" key="2">
    <citation type="submission" date="2023-05" db="EMBL/GenBank/DDBJ databases">
        <authorList>
            <consortium name="Lawrence Berkeley National Laboratory"/>
            <person name="Steindorff A."/>
            <person name="Hensen N."/>
            <person name="Bonometti L."/>
            <person name="Westerberg I."/>
            <person name="Brannstrom I.O."/>
            <person name="Guillou S."/>
            <person name="Cros-Aarteil S."/>
            <person name="Calhoun S."/>
            <person name="Haridas S."/>
            <person name="Kuo A."/>
            <person name="Mondo S."/>
            <person name="Pangilinan J."/>
            <person name="Riley R."/>
            <person name="Labutti K."/>
            <person name="Andreopoulos B."/>
            <person name="Lipzen A."/>
            <person name="Chen C."/>
            <person name="Yanf M."/>
            <person name="Daum C."/>
            <person name="Ng V."/>
            <person name="Clum A."/>
            <person name="Ohm R."/>
            <person name="Martin F."/>
            <person name="Silar P."/>
            <person name="Natvig D."/>
            <person name="Lalanne C."/>
            <person name="Gautier V."/>
            <person name="Ament-Velasquez S.L."/>
            <person name="Kruys A."/>
            <person name="Hutchinson M.I."/>
            <person name="Powell A.J."/>
            <person name="Barry K."/>
            <person name="Miller A.N."/>
            <person name="Grigoriev I.V."/>
            <person name="Debuchy R."/>
            <person name="Gladieux P."/>
            <person name="Thoren M.H."/>
            <person name="Johannesson H."/>
        </authorList>
    </citation>
    <scope>NUCLEOTIDE SEQUENCE</scope>
    <source>
        <strain evidence="10">CBS 757.83</strain>
    </source>
</reference>
<feature type="region of interest" description="Disordered" evidence="8">
    <location>
        <begin position="1"/>
        <end position="37"/>
    </location>
</feature>
<dbReference type="GO" id="GO:0000149">
    <property type="term" value="F:SNARE binding"/>
    <property type="evidence" value="ECO:0007669"/>
    <property type="project" value="TreeGrafter"/>
</dbReference>
<dbReference type="GO" id="GO:0031201">
    <property type="term" value="C:SNARE complex"/>
    <property type="evidence" value="ECO:0007669"/>
    <property type="project" value="TreeGrafter"/>
</dbReference>
<feature type="transmembrane region" description="Helical" evidence="9">
    <location>
        <begin position="307"/>
        <end position="327"/>
    </location>
</feature>
<keyword evidence="4" id="KW-0653">Protein transport</keyword>
<evidence type="ECO:0000256" key="2">
    <source>
        <dbReference type="ARBA" id="ARBA00022448"/>
    </source>
</evidence>
<dbReference type="GO" id="GO:0005484">
    <property type="term" value="F:SNAP receptor activity"/>
    <property type="evidence" value="ECO:0007669"/>
    <property type="project" value="TreeGrafter"/>
</dbReference>
<dbReference type="GO" id="GO:0005789">
    <property type="term" value="C:endoplasmic reticulum membrane"/>
    <property type="evidence" value="ECO:0007669"/>
    <property type="project" value="TreeGrafter"/>
</dbReference>
<dbReference type="AlphaFoldDB" id="A0AAN6SZ45"/>
<feature type="region of interest" description="Disordered" evidence="8">
    <location>
        <begin position="210"/>
        <end position="229"/>
    </location>
</feature>
<name>A0AAN6SZ45_9PEZI</name>
<keyword evidence="3 9" id="KW-0812">Transmembrane</keyword>
<sequence>MPACRHDSTSQQQHNHETTSQQAQRNNSETDTSSPLATTISYRANLPPTQSKYNSPTMNTTFNSALKQRTTIRKDLSALTSQQSQPLLTPATLGSLSASLTAFARTIDEYNALAKQELNRAKQEKALERIRDFRAELAEFRATVETLKAARDEAAHAENRAELLGRRPFAAGTPENPYAGSIGGGGLSNNNNTTGGGAGMGTGAGYGYGGGSGHARTTSTAEAGTSVMGSEDVTREGHALREQQFFASTHSALDEYIARGQAVLGDLGQQREMLKSTQRRLYSVGNTLGISGDTIRMVERRAKEDKWVFGGGVVVFFVFCWLVLHYLR</sequence>
<dbReference type="GO" id="GO:0006888">
    <property type="term" value="P:endoplasmic reticulum to Golgi vesicle-mediated transport"/>
    <property type="evidence" value="ECO:0007669"/>
    <property type="project" value="TreeGrafter"/>
</dbReference>
<keyword evidence="7" id="KW-0175">Coiled coil</keyword>
<evidence type="ECO:0000313" key="10">
    <source>
        <dbReference type="EMBL" id="KAK4098157.1"/>
    </source>
</evidence>
<gene>
    <name evidence="10" type="ORF">N658DRAFT_509818</name>
</gene>
<proteinExistence type="predicted"/>
<keyword evidence="11" id="KW-1185">Reference proteome</keyword>
<dbReference type="Proteomes" id="UP001305647">
    <property type="component" value="Unassembled WGS sequence"/>
</dbReference>
<keyword evidence="5 9" id="KW-1133">Transmembrane helix</keyword>
<comment type="subcellular location">
    <subcellularLocation>
        <location evidence="1">Membrane</location>
        <topology evidence="1">Single-pass type IV membrane protein</topology>
    </subcellularLocation>
</comment>
<dbReference type="Pfam" id="PF12352">
    <property type="entry name" value="V-SNARE_C"/>
    <property type="match status" value="1"/>
</dbReference>
<dbReference type="EMBL" id="MU863662">
    <property type="protein sequence ID" value="KAK4098157.1"/>
    <property type="molecule type" value="Genomic_DNA"/>
</dbReference>
<dbReference type="GO" id="GO:0005794">
    <property type="term" value="C:Golgi apparatus"/>
    <property type="evidence" value="ECO:0007669"/>
    <property type="project" value="TreeGrafter"/>
</dbReference>
<dbReference type="FunFam" id="1.20.5.110:FF:000054">
    <property type="entry name" value="Protein transport protein BOS1"/>
    <property type="match status" value="1"/>
</dbReference>
<evidence type="ECO:0000256" key="4">
    <source>
        <dbReference type="ARBA" id="ARBA00022927"/>
    </source>
</evidence>
<dbReference type="CDD" id="cd15863">
    <property type="entry name" value="SNARE_GS27"/>
    <property type="match status" value="1"/>
</dbReference>
<dbReference type="PANTHER" id="PTHR21230:SF1">
    <property type="entry name" value="GOLGI SNAP RECEPTOR COMPLEX MEMBER 2"/>
    <property type="match status" value="1"/>
</dbReference>
<comment type="caution">
    <text evidence="10">The sequence shown here is derived from an EMBL/GenBank/DDBJ whole genome shotgun (WGS) entry which is preliminary data.</text>
</comment>
<evidence type="ECO:0000256" key="5">
    <source>
        <dbReference type="ARBA" id="ARBA00022989"/>
    </source>
</evidence>
<dbReference type="PANTHER" id="PTHR21230">
    <property type="entry name" value="VESICLE TRANSPORT V-SNARE PROTEIN VTI1-RELATED"/>
    <property type="match status" value="1"/>
</dbReference>
<dbReference type="GO" id="GO:0031902">
    <property type="term" value="C:late endosome membrane"/>
    <property type="evidence" value="ECO:0007669"/>
    <property type="project" value="TreeGrafter"/>
</dbReference>
<dbReference type="SUPFAM" id="SSF58038">
    <property type="entry name" value="SNARE fusion complex"/>
    <property type="match status" value="1"/>
</dbReference>
<organism evidence="10 11">
    <name type="scientific">Parathielavia hyrcaniae</name>
    <dbReference type="NCBI Taxonomy" id="113614"/>
    <lineage>
        <taxon>Eukaryota</taxon>
        <taxon>Fungi</taxon>
        <taxon>Dikarya</taxon>
        <taxon>Ascomycota</taxon>
        <taxon>Pezizomycotina</taxon>
        <taxon>Sordariomycetes</taxon>
        <taxon>Sordariomycetidae</taxon>
        <taxon>Sordariales</taxon>
        <taxon>Chaetomiaceae</taxon>
        <taxon>Parathielavia</taxon>
    </lineage>
</organism>
<evidence type="ECO:0000256" key="3">
    <source>
        <dbReference type="ARBA" id="ARBA00022692"/>
    </source>
</evidence>
<evidence type="ECO:0000313" key="11">
    <source>
        <dbReference type="Proteomes" id="UP001305647"/>
    </source>
</evidence>
<evidence type="ECO:0000256" key="7">
    <source>
        <dbReference type="SAM" id="Coils"/>
    </source>
</evidence>